<organism evidence="1">
    <name type="scientific">marine sediment metagenome</name>
    <dbReference type="NCBI Taxonomy" id="412755"/>
    <lineage>
        <taxon>unclassified sequences</taxon>
        <taxon>metagenomes</taxon>
        <taxon>ecological metagenomes</taxon>
    </lineage>
</organism>
<dbReference type="AlphaFoldDB" id="X1QPJ8"/>
<gene>
    <name evidence="1" type="ORF">S06H3_43303</name>
</gene>
<reference evidence="1" key="1">
    <citation type="journal article" date="2014" name="Front. Microbiol.">
        <title>High frequency of phylogenetically diverse reductive dehalogenase-homologous genes in deep subseafloor sedimentary metagenomes.</title>
        <authorList>
            <person name="Kawai M."/>
            <person name="Futagami T."/>
            <person name="Toyoda A."/>
            <person name="Takaki Y."/>
            <person name="Nishi S."/>
            <person name="Hori S."/>
            <person name="Arai W."/>
            <person name="Tsubouchi T."/>
            <person name="Morono Y."/>
            <person name="Uchiyama I."/>
            <person name="Ito T."/>
            <person name="Fujiyama A."/>
            <person name="Inagaki F."/>
            <person name="Takami H."/>
        </authorList>
    </citation>
    <scope>NUCLEOTIDE SEQUENCE</scope>
    <source>
        <strain evidence="1">Expedition CK06-06</strain>
    </source>
</reference>
<sequence length="129" mass="14758">MEANVNFERRIYACKSCHRALKVCPDCGQPLGFEHPVTKIFCRKCDREAVELPVKQWRTRSGEMMGFEGNYQMPTYECPVCHNKCCPSEEKIEDVYTGVPDNGAKVTYEVVARDGSRYRNIGFYIDSGT</sequence>
<evidence type="ECO:0000313" key="1">
    <source>
        <dbReference type="EMBL" id="GAI45204.1"/>
    </source>
</evidence>
<name>X1QPJ8_9ZZZZ</name>
<proteinExistence type="predicted"/>
<comment type="caution">
    <text evidence="1">The sequence shown here is derived from an EMBL/GenBank/DDBJ whole genome shotgun (WGS) entry which is preliminary data.</text>
</comment>
<protein>
    <submittedName>
        <fullName evidence="1">Uncharacterized protein</fullName>
    </submittedName>
</protein>
<dbReference type="EMBL" id="BARV01026850">
    <property type="protein sequence ID" value="GAI45204.1"/>
    <property type="molecule type" value="Genomic_DNA"/>
</dbReference>
<accession>X1QPJ8</accession>